<proteinExistence type="predicted"/>
<feature type="compositionally biased region" description="Basic and acidic residues" evidence="1">
    <location>
        <begin position="28"/>
        <end position="41"/>
    </location>
</feature>
<gene>
    <name evidence="2" type="ORF">AVDCRST_MAG58-3943</name>
</gene>
<evidence type="ECO:0000313" key="2">
    <source>
        <dbReference type="EMBL" id="CAA9469768.1"/>
    </source>
</evidence>
<evidence type="ECO:0000256" key="1">
    <source>
        <dbReference type="SAM" id="MobiDB-lite"/>
    </source>
</evidence>
<dbReference type="AlphaFoldDB" id="A0A6J4RC01"/>
<protein>
    <submittedName>
        <fullName evidence="2">Uncharacterized protein</fullName>
    </submittedName>
</protein>
<name>A0A6J4RC01_9ACTN</name>
<accession>A0A6J4RC01</accession>
<organism evidence="2">
    <name type="scientific">uncultured Rubrobacteraceae bacterium</name>
    <dbReference type="NCBI Taxonomy" id="349277"/>
    <lineage>
        <taxon>Bacteria</taxon>
        <taxon>Bacillati</taxon>
        <taxon>Actinomycetota</taxon>
        <taxon>Rubrobacteria</taxon>
        <taxon>Rubrobacterales</taxon>
        <taxon>Rubrobacteraceae</taxon>
        <taxon>environmental samples</taxon>
    </lineage>
</organism>
<reference evidence="2" key="1">
    <citation type="submission" date="2020-02" db="EMBL/GenBank/DDBJ databases">
        <authorList>
            <person name="Meier V. D."/>
        </authorList>
    </citation>
    <scope>NUCLEOTIDE SEQUENCE</scope>
    <source>
        <strain evidence="2">AVDCRST_MAG58</strain>
    </source>
</reference>
<sequence length="81" mass="9268">DARAGRGDVLRAWRRLSSRRTRSRPRGACRDSRGEGRGDRGLSREIVGQRWSRLLLRLPARAGWGVLQTLRGGRCSDRLWL</sequence>
<dbReference type="EMBL" id="CADCVF010000080">
    <property type="protein sequence ID" value="CAA9469768.1"/>
    <property type="molecule type" value="Genomic_DNA"/>
</dbReference>
<feature type="non-terminal residue" evidence="2">
    <location>
        <position position="81"/>
    </location>
</feature>
<feature type="compositionally biased region" description="Basic residues" evidence="1">
    <location>
        <begin position="17"/>
        <end position="27"/>
    </location>
</feature>
<feature type="non-terminal residue" evidence="2">
    <location>
        <position position="1"/>
    </location>
</feature>
<feature type="region of interest" description="Disordered" evidence="1">
    <location>
        <begin position="17"/>
        <end position="41"/>
    </location>
</feature>